<dbReference type="SUPFAM" id="SSF52540">
    <property type="entry name" value="P-loop containing nucleoside triphosphate hydrolases"/>
    <property type="match status" value="1"/>
</dbReference>
<dbReference type="PANTHER" id="PTHR30486:SF6">
    <property type="entry name" value="TYPE IV PILUS RETRACTATION ATPASE PILT"/>
    <property type="match status" value="1"/>
</dbReference>
<reference evidence="3 4" key="1">
    <citation type="submission" date="2022-06" db="EMBL/GenBank/DDBJ databases">
        <title>Genomic Encyclopedia of Archaeal and Bacterial Type Strains, Phase II (KMG-II): from individual species to whole genera.</title>
        <authorList>
            <person name="Goeker M."/>
        </authorList>
    </citation>
    <scope>NUCLEOTIDE SEQUENCE [LARGE SCALE GENOMIC DNA]</scope>
    <source>
        <strain evidence="3 4">DSM 44255</strain>
    </source>
</reference>
<name>A0ABT1IDT4_9PSEU</name>
<organism evidence="3 4">
    <name type="scientific">Actinokineospora diospyrosa</name>
    <dbReference type="NCBI Taxonomy" id="103728"/>
    <lineage>
        <taxon>Bacteria</taxon>
        <taxon>Bacillati</taxon>
        <taxon>Actinomycetota</taxon>
        <taxon>Actinomycetes</taxon>
        <taxon>Pseudonocardiales</taxon>
        <taxon>Pseudonocardiaceae</taxon>
        <taxon>Actinokineospora</taxon>
    </lineage>
</organism>
<dbReference type="Gene3D" id="3.40.50.300">
    <property type="entry name" value="P-loop containing nucleotide triphosphate hydrolases"/>
    <property type="match status" value="1"/>
</dbReference>
<proteinExistence type="inferred from homology"/>
<accession>A0ABT1IDT4</accession>
<comment type="similarity">
    <text evidence="1">Belongs to the GSP E family.</text>
</comment>
<feature type="domain" description="Bacterial type II secretion system protein E" evidence="2">
    <location>
        <begin position="54"/>
        <end position="329"/>
    </location>
</feature>
<protein>
    <submittedName>
        <fullName evidence="3">Pilus assembly protein CpaF</fullName>
    </submittedName>
</protein>
<evidence type="ECO:0000259" key="2">
    <source>
        <dbReference type="Pfam" id="PF00437"/>
    </source>
</evidence>
<dbReference type="Pfam" id="PF00437">
    <property type="entry name" value="T2SSE"/>
    <property type="match status" value="1"/>
</dbReference>
<dbReference type="EMBL" id="JAMTCO010000007">
    <property type="protein sequence ID" value="MCP2270711.1"/>
    <property type="molecule type" value="Genomic_DNA"/>
</dbReference>
<evidence type="ECO:0000313" key="4">
    <source>
        <dbReference type="Proteomes" id="UP001205185"/>
    </source>
</evidence>
<dbReference type="Proteomes" id="UP001205185">
    <property type="component" value="Unassembled WGS sequence"/>
</dbReference>
<dbReference type="PANTHER" id="PTHR30486">
    <property type="entry name" value="TWITCHING MOTILITY PROTEIN PILT"/>
    <property type="match status" value="1"/>
</dbReference>
<sequence>MTVDLVDRVRRRLVGGGIDASPAAVADAVRAEVGVVGDADVLSALTLLRQEFVGAGPLEPLLRDSGTTDVLVTAPDQVWVDGAAGLHRTGVRFSDEDAVRRLAQRLATAAGRRLDDAQPHVDGWLPGGQVRLHAVLPPIAEHTCISLRVLRPANHRLADLQALGTFDAEIHQLLGAIISARLSFLITGGTGAGKSTLLAALLAAVPSRERIICVEDAGELHPDHPQFIRLVSRPPNIEGAGEITLRDLVRQGLRMRPDRIIVGEVRGPEVIDLLTSLNTGHDGGAGTVHANSPQELPARLEALAALGGLDRPALHSQLSAAVHLVLHMRRDPTPTLSEIALLARTHTTVTTRTAWRSGAWTDRPALTALLTSRGVSWP</sequence>
<dbReference type="RefSeq" id="WP_253887655.1">
    <property type="nucleotide sequence ID" value="NZ_BAAAVB010000009.1"/>
</dbReference>
<dbReference type="CDD" id="cd01130">
    <property type="entry name" value="VirB11-like_ATPase"/>
    <property type="match status" value="1"/>
</dbReference>
<evidence type="ECO:0000313" key="3">
    <source>
        <dbReference type="EMBL" id="MCP2270711.1"/>
    </source>
</evidence>
<comment type="caution">
    <text evidence="3">The sequence shown here is derived from an EMBL/GenBank/DDBJ whole genome shotgun (WGS) entry which is preliminary data.</text>
</comment>
<dbReference type="Gene3D" id="3.30.450.380">
    <property type="match status" value="1"/>
</dbReference>
<gene>
    <name evidence="3" type="ORF">LV75_003212</name>
</gene>
<dbReference type="InterPro" id="IPR001482">
    <property type="entry name" value="T2SS/T4SS_dom"/>
</dbReference>
<dbReference type="InterPro" id="IPR027417">
    <property type="entry name" value="P-loop_NTPase"/>
</dbReference>
<dbReference type="NCBIfam" id="TIGR03819">
    <property type="entry name" value="heli_sec_ATPase"/>
    <property type="match status" value="1"/>
</dbReference>
<dbReference type="InterPro" id="IPR050921">
    <property type="entry name" value="T4SS_GSP_E_ATPase"/>
</dbReference>
<dbReference type="InterPro" id="IPR022399">
    <property type="entry name" value="TadA-like_ATPase"/>
</dbReference>
<evidence type="ECO:0000256" key="1">
    <source>
        <dbReference type="ARBA" id="ARBA00006611"/>
    </source>
</evidence>
<keyword evidence="4" id="KW-1185">Reference proteome</keyword>